<accession>A0A164YFK3</accession>
<evidence type="ECO:0000313" key="1">
    <source>
        <dbReference type="EMBL" id="KZS15199.1"/>
    </source>
</evidence>
<organism evidence="1 2">
    <name type="scientific">Daphnia magna</name>
    <dbReference type="NCBI Taxonomy" id="35525"/>
    <lineage>
        <taxon>Eukaryota</taxon>
        <taxon>Metazoa</taxon>
        <taxon>Ecdysozoa</taxon>
        <taxon>Arthropoda</taxon>
        <taxon>Crustacea</taxon>
        <taxon>Branchiopoda</taxon>
        <taxon>Diplostraca</taxon>
        <taxon>Cladocera</taxon>
        <taxon>Anomopoda</taxon>
        <taxon>Daphniidae</taxon>
        <taxon>Daphnia</taxon>
    </lineage>
</organism>
<gene>
    <name evidence="1" type="ORF">APZ42_019253</name>
</gene>
<proteinExistence type="predicted"/>
<sequence length="60" mass="6936">MSVCTIETPWTLDNWASVKSGRTNENSFSSLFAKNSQQIHERSYVLIAKRKVFRSVYGHE</sequence>
<comment type="caution">
    <text evidence="1">The sequence shown here is derived from an EMBL/GenBank/DDBJ whole genome shotgun (WGS) entry which is preliminary data.</text>
</comment>
<dbReference type="Proteomes" id="UP000076858">
    <property type="component" value="Unassembled WGS sequence"/>
</dbReference>
<dbReference type="AlphaFoldDB" id="A0A164YFK3"/>
<keyword evidence="2" id="KW-1185">Reference proteome</keyword>
<evidence type="ECO:0000313" key="2">
    <source>
        <dbReference type="Proteomes" id="UP000076858"/>
    </source>
</evidence>
<name>A0A164YFK3_9CRUS</name>
<protein>
    <submittedName>
        <fullName evidence="1">Uncharacterized protein</fullName>
    </submittedName>
</protein>
<dbReference type="EMBL" id="LRGB01000915">
    <property type="protein sequence ID" value="KZS15199.1"/>
    <property type="molecule type" value="Genomic_DNA"/>
</dbReference>
<reference evidence="1 2" key="1">
    <citation type="submission" date="2016-03" db="EMBL/GenBank/DDBJ databases">
        <title>EvidentialGene: Evidence-directed Construction of Genes on Genomes.</title>
        <authorList>
            <person name="Gilbert D.G."/>
            <person name="Choi J.-H."/>
            <person name="Mockaitis K."/>
            <person name="Colbourne J."/>
            <person name="Pfrender M."/>
        </authorList>
    </citation>
    <scope>NUCLEOTIDE SEQUENCE [LARGE SCALE GENOMIC DNA]</scope>
    <source>
        <strain evidence="1 2">Xinb3</strain>
        <tissue evidence="1">Complete organism</tissue>
    </source>
</reference>